<feature type="region of interest" description="Disordered" evidence="2">
    <location>
        <begin position="348"/>
        <end position="377"/>
    </location>
</feature>
<dbReference type="EMBL" id="CP157483">
    <property type="protein sequence ID" value="XBO44403.1"/>
    <property type="molecule type" value="Genomic_DNA"/>
</dbReference>
<sequence length="377" mass="40307">MAVSEAGRHRLVRPEDFAALSADNLEARLLGKPATMVRRDVSRGAEVSLLSARKFWHALGFPIVEDDDEMFTEADQMALMAVARLVREEELDETTALAMTRAFARTTDRLAVWQTQLMAEALADPALEAALDEKDARGAPDLAAAEAAARKLTDMADALEPLLIYAWRRHLTAAISRMLADADPQQSAQGVRRVVGFADLVNFTSLVRRMTERQLAVMVQRFEALATDIVTAHGGRVIKTVGDEILFVTLDAAPAAAVALDLVETMAEDDLLPDVRVGMAVGPVLSRLGDVFGTTVNRASRITSVAPGGGVLVDDALAAALAALSGFETTALRTRTLRGIGRVTPSELRRATGGRLAGRAPAPPALPPTPPPHEEIS</sequence>
<dbReference type="EC" id="4.6.1.-" evidence="4"/>
<organism evidence="4">
    <name type="scientific">Pedococcus sp. KACC 23699</name>
    <dbReference type="NCBI Taxonomy" id="3149228"/>
    <lineage>
        <taxon>Bacteria</taxon>
        <taxon>Bacillati</taxon>
        <taxon>Actinomycetota</taxon>
        <taxon>Actinomycetes</taxon>
        <taxon>Micrococcales</taxon>
        <taxon>Intrasporangiaceae</taxon>
        <taxon>Pedococcus</taxon>
    </lineage>
</organism>
<proteinExistence type="inferred from homology"/>
<evidence type="ECO:0000313" key="4">
    <source>
        <dbReference type="EMBL" id="XBO44403.1"/>
    </source>
</evidence>
<feature type="compositionally biased region" description="Low complexity" evidence="2">
    <location>
        <begin position="351"/>
        <end position="360"/>
    </location>
</feature>
<dbReference type="RefSeq" id="WP_406831889.1">
    <property type="nucleotide sequence ID" value="NZ_CP157483.1"/>
</dbReference>
<name>A0AAU7JW03_9MICO</name>
<evidence type="ECO:0000259" key="3">
    <source>
        <dbReference type="PROSITE" id="PS50125"/>
    </source>
</evidence>
<dbReference type="CDD" id="cd07302">
    <property type="entry name" value="CHD"/>
    <property type="match status" value="1"/>
</dbReference>
<dbReference type="SMART" id="SM00044">
    <property type="entry name" value="CYCc"/>
    <property type="match status" value="1"/>
</dbReference>
<accession>A0AAU7JW03</accession>
<dbReference type="Gene3D" id="3.30.70.1230">
    <property type="entry name" value="Nucleotide cyclase"/>
    <property type="match status" value="1"/>
</dbReference>
<keyword evidence="4" id="KW-0456">Lyase</keyword>
<dbReference type="InterPro" id="IPR001054">
    <property type="entry name" value="A/G_cyclase"/>
</dbReference>
<feature type="compositionally biased region" description="Pro residues" evidence="2">
    <location>
        <begin position="361"/>
        <end position="371"/>
    </location>
</feature>
<dbReference type="PANTHER" id="PTHR43081:SF19">
    <property type="entry name" value="PH-SENSITIVE ADENYLATE CYCLASE RV1264"/>
    <property type="match status" value="1"/>
</dbReference>
<evidence type="ECO:0000256" key="2">
    <source>
        <dbReference type="SAM" id="MobiDB-lite"/>
    </source>
</evidence>
<gene>
    <name evidence="4" type="ORF">ABEG17_03450</name>
</gene>
<dbReference type="PROSITE" id="PS50125">
    <property type="entry name" value="GUANYLATE_CYCLASE_2"/>
    <property type="match status" value="1"/>
</dbReference>
<dbReference type="InterPro" id="IPR050697">
    <property type="entry name" value="Adenylyl/Guanylyl_Cyclase_3/4"/>
</dbReference>
<reference evidence="4" key="1">
    <citation type="submission" date="2024-05" db="EMBL/GenBank/DDBJ databases">
        <authorList>
            <person name="Kim S."/>
            <person name="Heo J."/>
            <person name="Choi H."/>
            <person name="Choi Y."/>
            <person name="Kwon S.-W."/>
            <person name="Kim Y."/>
        </authorList>
    </citation>
    <scope>NUCLEOTIDE SEQUENCE</scope>
    <source>
        <strain evidence="4">KACC 23699</strain>
    </source>
</reference>
<dbReference type="SUPFAM" id="SSF55073">
    <property type="entry name" value="Nucleotide cyclase"/>
    <property type="match status" value="1"/>
</dbReference>
<dbReference type="GO" id="GO:0006171">
    <property type="term" value="P:cAMP biosynthetic process"/>
    <property type="evidence" value="ECO:0007669"/>
    <property type="project" value="TreeGrafter"/>
</dbReference>
<comment type="similarity">
    <text evidence="1">Belongs to the adenylyl cyclase class-3 family.</text>
</comment>
<dbReference type="Pfam" id="PF00211">
    <property type="entry name" value="Guanylate_cyc"/>
    <property type="match status" value="1"/>
</dbReference>
<dbReference type="InterPro" id="IPR029787">
    <property type="entry name" value="Nucleotide_cyclase"/>
</dbReference>
<protein>
    <submittedName>
        <fullName evidence="4">Adenylate/guanylate cyclase domain-containing protein</fullName>
        <ecNumber evidence="4">4.6.1.-</ecNumber>
    </submittedName>
</protein>
<evidence type="ECO:0000256" key="1">
    <source>
        <dbReference type="ARBA" id="ARBA00005381"/>
    </source>
</evidence>
<dbReference type="GO" id="GO:0004016">
    <property type="term" value="F:adenylate cyclase activity"/>
    <property type="evidence" value="ECO:0007669"/>
    <property type="project" value="UniProtKB-ARBA"/>
</dbReference>
<dbReference type="PANTHER" id="PTHR43081">
    <property type="entry name" value="ADENYLATE CYCLASE, TERMINAL-DIFFERENTIATION SPECIFIC-RELATED"/>
    <property type="match status" value="1"/>
</dbReference>
<dbReference type="GO" id="GO:0035556">
    <property type="term" value="P:intracellular signal transduction"/>
    <property type="evidence" value="ECO:0007669"/>
    <property type="project" value="InterPro"/>
</dbReference>
<dbReference type="AlphaFoldDB" id="A0AAU7JW03"/>
<feature type="domain" description="Guanylate cyclase" evidence="3">
    <location>
        <begin position="194"/>
        <end position="303"/>
    </location>
</feature>